<evidence type="ECO:0000313" key="3">
    <source>
        <dbReference type="EMBL" id="EIM30096.1"/>
    </source>
</evidence>
<gene>
    <name evidence="3" type="ORF">MicloDRAFT_00014170</name>
</gene>
<feature type="signal peptide" evidence="2">
    <location>
        <begin position="1"/>
        <end position="23"/>
    </location>
</feature>
<evidence type="ECO:0000313" key="4">
    <source>
        <dbReference type="Proteomes" id="UP000003947"/>
    </source>
</evidence>
<reference evidence="3 4" key="1">
    <citation type="submission" date="2012-02" db="EMBL/GenBank/DDBJ databases">
        <title>Improved High-Quality Draft sequence of Microvirga sp. WSM3557.</title>
        <authorList>
            <consortium name="US DOE Joint Genome Institute"/>
            <person name="Lucas S."/>
            <person name="Han J."/>
            <person name="Lapidus A."/>
            <person name="Cheng J.-F."/>
            <person name="Goodwin L."/>
            <person name="Pitluck S."/>
            <person name="Peters L."/>
            <person name="Zhang X."/>
            <person name="Detter J.C."/>
            <person name="Han C."/>
            <person name="Tapia R."/>
            <person name="Land M."/>
            <person name="Hauser L."/>
            <person name="Kyrpides N."/>
            <person name="Ivanova N."/>
            <person name="Pagani I."/>
            <person name="Brau L."/>
            <person name="Yates R."/>
            <person name="O'Hara G."/>
            <person name="Rui T."/>
            <person name="Howieson J."/>
            <person name="Reeve W."/>
            <person name="Woyke T."/>
        </authorList>
    </citation>
    <scope>NUCLEOTIDE SEQUENCE [LARGE SCALE GENOMIC DNA]</scope>
    <source>
        <strain evidence="3 4">WSM3557</strain>
    </source>
</reference>
<feature type="chain" id="PRO_5003699406" description="Surface antigen family protein" evidence="2">
    <location>
        <begin position="24"/>
        <end position="74"/>
    </location>
</feature>
<dbReference type="RefSeq" id="WP_009490347.1">
    <property type="nucleotide sequence ID" value="NZ_CP141050.1"/>
</dbReference>
<keyword evidence="4" id="KW-1185">Reference proteome</keyword>
<dbReference type="PATRIC" id="fig|864069.3.peg.1575"/>
<feature type="region of interest" description="Disordered" evidence="1">
    <location>
        <begin position="52"/>
        <end position="74"/>
    </location>
</feature>
<sequence length="74" mass="7427" precursor="true">MKQILLSSLLVIATLAGASSAQAKGCIKGAIVGGVAGHMAGHGKTGALAGCAIGHHEATKNEQQQQNQNQKPPQ</sequence>
<organism evidence="3 4">
    <name type="scientific">Microvirga lotononidis</name>
    <dbReference type="NCBI Taxonomy" id="864069"/>
    <lineage>
        <taxon>Bacteria</taxon>
        <taxon>Pseudomonadati</taxon>
        <taxon>Pseudomonadota</taxon>
        <taxon>Alphaproteobacteria</taxon>
        <taxon>Hyphomicrobiales</taxon>
        <taxon>Methylobacteriaceae</taxon>
        <taxon>Microvirga</taxon>
    </lineage>
</organism>
<dbReference type="eggNOG" id="ENOG5033CSZ">
    <property type="taxonomic scope" value="Bacteria"/>
</dbReference>
<feature type="compositionally biased region" description="Low complexity" evidence="1">
    <location>
        <begin position="61"/>
        <end position="74"/>
    </location>
</feature>
<dbReference type="HOGENOM" id="CLU_177688_1_0_5"/>
<dbReference type="EMBL" id="JH660640">
    <property type="protein sequence ID" value="EIM30096.1"/>
    <property type="molecule type" value="Genomic_DNA"/>
</dbReference>
<evidence type="ECO:0000256" key="1">
    <source>
        <dbReference type="SAM" id="MobiDB-lite"/>
    </source>
</evidence>
<protein>
    <recommendedName>
        <fullName evidence="5">Surface antigen family protein</fullName>
    </recommendedName>
</protein>
<evidence type="ECO:0000256" key="2">
    <source>
        <dbReference type="SAM" id="SignalP"/>
    </source>
</evidence>
<dbReference type="AlphaFoldDB" id="I4Z1K4"/>
<keyword evidence="2" id="KW-0732">Signal</keyword>
<dbReference type="Proteomes" id="UP000003947">
    <property type="component" value="Unassembled WGS sequence"/>
</dbReference>
<accession>I4Z1K4</accession>
<evidence type="ECO:0008006" key="5">
    <source>
        <dbReference type="Google" id="ProtNLM"/>
    </source>
</evidence>
<proteinExistence type="predicted"/>
<name>I4Z1K4_9HYPH</name>